<dbReference type="OrthoDB" id="6500128at2759"/>
<dbReference type="InterPro" id="IPR044726">
    <property type="entry name" value="ABCC_6TM_D2"/>
</dbReference>
<dbReference type="FunFam" id="1.20.1560.10:FF:000014">
    <property type="entry name" value="Multidrug resistance-associated protein member 4"/>
    <property type="match status" value="1"/>
</dbReference>
<dbReference type="FunFam" id="3.40.50.300:FF:000163">
    <property type="entry name" value="Multidrug resistance-associated protein member 4"/>
    <property type="match status" value="1"/>
</dbReference>
<evidence type="ECO:0000256" key="1">
    <source>
        <dbReference type="ARBA" id="ARBA00004141"/>
    </source>
</evidence>
<dbReference type="CDD" id="cd03244">
    <property type="entry name" value="ABCC_MRP_domain2"/>
    <property type="match status" value="1"/>
</dbReference>
<dbReference type="PANTHER" id="PTHR24223:SF324">
    <property type="entry name" value="LD17001P"/>
    <property type="match status" value="1"/>
</dbReference>
<evidence type="ECO:0000256" key="10">
    <source>
        <dbReference type="SAM" id="Phobius"/>
    </source>
</evidence>
<dbReference type="SUPFAM" id="SSF52540">
    <property type="entry name" value="P-loop containing nucleoside triphosphate hydrolases"/>
    <property type="match status" value="2"/>
</dbReference>
<dbReference type="Proteomes" id="UP000594454">
    <property type="component" value="Chromosome 3"/>
</dbReference>
<keyword evidence="8 10" id="KW-0472">Membrane</keyword>
<feature type="transmembrane region" description="Helical" evidence="10">
    <location>
        <begin position="131"/>
        <end position="155"/>
    </location>
</feature>
<evidence type="ECO:0000256" key="8">
    <source>
        <dbReference type="ARBA" id="ARBA00023136"/>
    </source>
</evidence>
<dbReference type="SMART" id="SM00382">
    <property type="entry name" value="AAA"/>
    <property type="match status" value="2"/>
</dbReference>
<feature type="transmembrane region" description="Helical" evidence="10">
    <location>
        <begin position="81"/>
        <end position="100"/>
    </location>
</feature>
<feature type="domain" description="ABC transporter" evidence="11">
    <location>
        <begin position="415"/>
        <end position="640"/>
    </location>
</feature>
<dbReference type="InParanoid" id="A0A7R8UQK5"/>
<dbReference type="OMA" id="LITCETH"/>
<dbReference type="InterPro" id="IPR027417">
    <property type="entry name" value="P-loop_NTPase"/>
</dbReference>
<dbReference type="EMBL" id="LR899011">
    <property type="protein sequence ID" value="CAD7084949.1"/>
    <property type="molecule type" value="Genomic_DNA"/>
</dbReference>
<dbReference type="InterPro" id="IPR003439">
    <property type="entry name" value="ABC_transporter-like_ATP-bd"/>
</dbReference>
<proteinExistence type="predicted"/>
<feature type="domain" description="ABC transmembrane type-1" evidence="12">
    <location>
        <begin position="703"/>
        <end position="1001"/>
    </location>
</feature>
<feature type="domain" description="ABC transmembrane type-1" evidence="12">
    <location>
        <begin position="93"/>
        <end position="373"/>
    </location>
</feature>
<feature type="transmembrane region" description="Helical" evidence="10">
    <location>
        <begin position="858"/>
        <end position="878"/>
    </location>
</feature>
<feature type="region of interest" description="Disordered" evidence="9">
    <location>
        <begin position="637"/>
        <end position="677"/>
    </location>
</feature>
<dbReference type="FunFam" id="3.40.50.300:FF:000973">
    <property type="entry name" value="Multidrug resistance-associated protein 4"/>
    <property type="match status" value="1"/>
</dbReference>
<dbReference type="GO" id="GO:0140359">
    <property type="term" value="F:ABC-type transporter activity"/>
    <property type="evidence" value="ECO:0007669"/>
    <property type="project" value="InterPro"/>
</dbReference>
<comment type="subcellular location">
    <subcellularLocation>
        <location evidence="1">Membrane</location>
        <topology evidence="1">Multi-pass membrane protein</topology>
    </subcellularLocation>
</comment>
<feature type="domain" description="ABC transporter" evidence="11">
    <location>
        <begin position="1039"/>
        <end position="1272"/>
    </location>
</feature>
<keyword evidence="2" id="KW-0813">Transport</keyword>
<evidence type="ECO:0000259" key="12">
    <source>
        <dbReference type="PROSITE" id="PS50929"/>
    </source>
</evidence>
<dbReference type="FunFam" id="1.20.1560.10:FF:000026">
    <property type="entry name" value="Multidrug resistance-associated protein lethal(2)03659"/>
    <property type="match status" value="1"/>
</dbReference>
<dbReference type="CDD" id="cd18580">
    <property type="entry name" value="ABC_6TM_ABCC_D2"/>
    <property type="match status" value="1"/>
</dbReference>
<keyword evidence="5" id="KW-0547">Nucleotide-binding</keyword>
<keyword evidence="6" id="KW-0067">ATP-binding</keyword>
<dbReference type="SUPFAM" id="SSF90123">
    <property type="entry name" value="ABC transporter transmembrane region"/>
    <property type="match status" value="2"/>
</dbReference>
<dbReference type="CDD" id="cd18579">
    <property type="entry name" value="ABC_6TM_ABCC_D1"/>
    <property type="match status" value="1"/>
</dbReference>
<protein>
    <recommendedName>
        <fullName evidence="15">Multidrug resistance-associated protein lethal(2)03659</fullName>
    </recommendedName>
</protein>
<evidence type="ECO:0000256" key="6">
    <source>
        <dbReference type="ARBA" id="ARBA00022840"/>
    </source>
</evidence>
<feature type="transmembrane region" description="Helical" evidence="10">
    <location>
        <begin position="699"/>
        <end position="719"/>
    </location>
</feature>
<dbReference type="InterPro" id="IPR017871">
    <property type="entry name" value="ABC_transporter-like_CS"/>
</dbReference>
<feature type="transmembrane region" description="Helical" evidence="10">
    <location>
        <begin position="320"/>
        <end position="338"/>
    </location>
</feature>
<dbReference type="Pfam" id="PF00664">
    <property type="entry name" value="ABC_membrane"/>
    <property type="match status" value="2"/>
</dbReference>
<keyword evidence="3 10" id="KW-0812">Transmembrane</keyword>
<dbReference type="CDD" id="cd03250">
    <property type="entry name" value="ABCC_MRP_domain1"/>
    <property type="match status" value="1"/>
</dbReference>
<feature type="transmembrane region" description="Helical" evidence="10">
    <location>
        <begin position="766"/>
        <end position="791"/>
    </location>
</feature>
<dbReference type="PANTHER" id="PTHR24223">
    <property type="entry name" value="ATP-BINDING CASSETTE SUB-FAMILY C"/>
    <property type="match status" value="1"/>
</dbReference>
<dbReference type="GO" id="GO:0016020">
    <property type="term" value="C:membrane"/>
    <property type="evidence" value="ECO:0007669"/>
    <property type="project" value="UniProtKB-SubCell"/>
</dbReference>
<gene>
    <name evidence="13" type="ORF">HERILL_LOCUS7820</name>
</gene>
<name>A0A7R8UQK5_HERIL</name>
<keyword evidence="7 10" id="KW-1133">Transmembrane helix</keyword>
<dbReference type="GO" id="GO:0016887">
    <property type="term" value="F:ATP hydrolysis activity"/>
    <property type="evidence" value="ECO:0007669"/>
    <property type="project" value="InterPro"/>
</dbReference>
<evidence type="ECO:0000259" key="11">
    <source>
        <dbReference type="PROSITE" id="PS50893"/>
    </source>
</evidence>
<keyword evidence="14" id="KW-1185">Reference proteome</keyword>
<evidence type="ECO:0000256" key="4">
    <source>
        <dbReference type="ARBA" id="ARBA00022737"/>
    </source>
</evidence>
<dbReference type="InterPro" id="IPR036640">
    <property type="entry name" value="ABC1_TM_sf"/>
</dbReference>
<evidence type="ECO:0000256" key="5">
    <source>
        <dbReference type="ARBA" id="ARBA00022741"/>
    </source>
</evidence>
<dbReference type="Gene3D" id="3.40.50.300">
    <property type="entry name" value="P-loop containing nucleotide triphosphate hydrolases"/>
    <property type="match status" value="2"/>
</dbReference>
<evidence type="ECO:0000313" key="14">
    <source>
        <dbReference type="Proteomes" id="UP000594454"/>
    </source>
</evidence>
<dbReference type="PROSITE" id="PS50929">
    <property type="entry name" value="ABC_TM1F"/>
    <property type="match status" value="2"/>
</dbReference>
<sequence length="1300" mass="145782">MNRNLRNYKGNPNPVVGANVFSQWSFWWMKDLFRKGYRQPLTEDDIYENKPTLNSQRLTNKLLKLWNHELTTNKNPNILRVLFRAYGMLSISAAFFYCLLETGSKVAQIFSLGGLVSYFTPGQTDISRDMAWLYAAGIVVPVLLKVIVFHPYMLYSFFLGTKMRLGCAGLVYRKILRLSKTATNDGLSGRAINILSNDLGMFDPALTFIHDLYRGPIEALLFGYLMYLEIGLSAVIGIGFMLLFLPVQTLAAKKTATFRERATARTDVRVKLMNEIIQGIQVIKMYAWEKSFAAVIAKIRASELSAIKGGIYIQAALNSIYMISGISVFLSLVSYVLFGNALTAKKVFTVSTFFNALSDSFVQYWPMAMTFGAQAYVSAKRVGEFLLQDEEVNSEKSGKGIPRRIHNGDSDKKSVIFEKATAYWNSKDSKESIAIKNFSFEVNPGELMAVVGPVGAGKSSLLNVILGELDLQYGTALINGRISYACQENWVFEGTIQDNIVFIEDFDQARYNQVVEVCALKTDFKLLPYGDQTIVGERGISLSGGQKARVNLARAIYKKADIYLLDDPLSAVDTHVGHHIFEQCIKEYLKDKICILVTHQLQFLKDVEHVLLINAGEIQAQGSFSKLQNMESIKFLGETHDEEEDEEEKPDKIKGEASEGEALIEKSEKDNSDERKEQQAEGAVGFGVYKSYFGAMDGCFILLIIFSLFIAARTTLTGVDYFLSRWVNWEQDISLGNTTSTQNGAEVQISDGFQEQRKAFVTTYSILLAAAFVLFLSRTYGFFMMCLRISLKLHDRLFRSITRATMQFFNTNSSGRILNRFSRDIFAIDSSLPNSMLICIGFFMDMTAIMVIVAIANYWLLIPALIILVIFYIIRGIYVRTSRSLKRVESLTRSPLYSHTNQTFQGLTTIRAFCAEDVLEKEFHALENINTSAWYVFSAANRALALWLDVVCILYIAAVTFSFLLMENQFQSGDVGLAIMNCINMVGLCQWGMRQTAEVENQMTSVERVVEYTRVQPEAALETAEAYKPGKDWPENGSIRFIDVSMKYAENKDYILKNLNFAIEAGEKVGIVGRTGAGKSSIIQAIFRLAINEGVIEIDDIDTNNLGLHDLRSNISIIPQDPVLFSGTLRYNLDPFETATDEAIWKALDDVELKEFVSNLSGGLECVMSDGGSNFSMGQRQLVCLARAILRNNKILILDEATANVDPETDQLIQHTIRTKFANCTVLTIAHRLHTVMDSDRILVMDNGRAVEIGHPYNLLSQSSGYLKNLVDRTGPAMAAVLMDVAKGSYDEKFKSYDFS</sequence>
<feature type="transmembrane region" description="Helical" evidence="10">
    <location>
        <begin position="832"/>
        <end position="852"/>
    </location>
</feature>
<reference evidence="13 14" key="1">
    <citation type="submission" date="2020-11" db="EMBL/GenBank/DDBJ databases">
        <authorList>
            <person name="Wallbank WR R."/>
            <person name="Pardo Diaz C."/>
            <person name="Kozak K."/>
            <person name="Martin S."/>
            <person name="Jiggins C."/>
            <person name="Moest M."/>
            <person name="Warren A I."/>
            <person name="Generalovic N T."/>
            <person name="Byers J.R.P. K."/>
            <person name="Montejo-Kovacevich G."/>
            <person name="Yen C E."/>
        </authorList>
    </citation>
    <scope>NUCLEOTIDE SEQUENCE [LARGE SCALE GENOMIC DNA]</scope>
</reference>
<organism evidence="13 14">
    <name type="scientific">Hermetia illucens</name>
    <name type="common">Black soldier fly</name>
    <dbReference type="NCBI Taxonomy" id="343691"/>
    <lineage>
        <taxon>Eukaryota</taxon>
        <taxon>Metazoa</taxon>
        <taxon>Ecdysozoa</taxon>
        <taxon>Arthropoda</taxon>
        <taxon>Hexapoda</taxon>
        <taxon>Insecta</taxon>
        <taxon>Pterygota</taxon>
        <taxon>Neoptera</taxon>
        <taxon>Endopterygota</taxon>
        <taxon>Diptera</taxon>
        <taxon>Brachycera</taxon>
        <taxon>Stratiomyomorpha</taxon>
        <taxon>Stratiomyidae</taxon>
        <taxon>Hermetiinae</taxon>
        <taxon>Hermetia</taxon>
    </lineage>
</organism>
<evidence type="ECO:0000256" key="2">
    <source>
        <dbReference type="ARBA" id="ARBA00022448"/>
    </source>
</evidence>
<feature type="transmembrane region" description="Helical" evidence="10">
    <location>
        <begin position="224"/>
        <end position="245"/>
    </location>
</feature>
<dbReference type="InterPro" id="IPR003593">
    <property type="entry name" value="AAA+_ATPase"/>
</dbReference>
<evidence type="ECO:0000256" key="9">
    <source>
        <dbReference type="SAM" id="MobiDB-lite"/>
    </source>
</evidence>
<dbReference type="PROSITE" id="PS00211">
    <property type="entry name" value="ABC_TRANSPORTER_1"/>
    <property type="match status" value="1"/>
</dbReference>
<dbReference type="InterPro" id="IPR050173">
    <property type="entry name" value="ABC_transporter_C-like"/>
</dbReference>
<feature type="compositionally biased region" description="Basic and acidic residues" evidence="9">
    <location>
        <begin position="649"/>
        <end position="677"/>
    </location>
</feature>
<dbReference type="EMBL" id="LR899011">
    <property type="protein sequence ID" value="CAD7084950.1"/>
    <property type="molecule type" value="Genomic_DNA"/>
</dbReference>
<dbReference type="Gene3D" id="1.20.1560.10">
    <property type="entry name" value="ABC transporter type 1, transmembrane domain"/>
    <property type="match status" value="2"/>
</dbReference>
<accession>A0A7R8UQK5</accession>
<evidence type="ECO:0000256" key="3">
    <source>
        <dbReference type="ARBA" id="ARBA00022692"/>
    </source>
</evidence>
<dbReference type="PROSITE" id="PS50893">
    <property type="entry name" value="ABC_TRANSPORTER_2"/>
    <property type="match status" value="2"/>
</dbReference>
<evidence type="ECO:0008006" key="15">
    <source>
        <dbReference type="Google" id="ProtNLM"/>
    </source>
</evidence>
<evidence type="ECO:0000256" key="7">
    <source>
        <dbReference type="ARBA" id="ARBA00022989"/>
    </source>
</evidence>
<keyword evidence="4" id="KW-0677">Repeat</keyword>
<dbReference type="GO" id="GO:0005524">
    <property type="term" value="F:ATP binding"/>
    <property type="evidence" value="ECO:0007669"/>
    <property type="project" value="UniProtKB-KW"/>
</dbReference>
<dbReference type="InterPro" id="IPR011527">
    <property type="entry name" value="ABC1_TM_dom"/>
</dbReference>
<dbReference type="InterPro" id="IPR044746">
    <property type="entry name" value="ABCC_6TM_D1"/>
</dbReference>
<dbReference type="Pfam" id="PF00005">
    <property type="entry name" value="ABC_tran"/>
    <property type="match status" value="2"/>
</dbReference>
<evidence type="ECO:0000313" key="13">
    <source>
        <dbReference type="EMBL" id="CAD7084950.1"/>
    </source>
</evidence>
<feature type="transmembrane region" description="Helical" evidence="10">
    <location>
        <begin position="944"/>
        <end position="966"/>
    </location>
</feature>